<dbReference type="AlphaFoldDB" id="A0A5R9GRT4"/>
<evidence type="ECO:0000256" key="1">
    <source>
        <dbReference type="SAM" id="MobiDB-lite"/>
    </source>
</evidence>
<dbReference type="Pfam" id="PF08239">
    <property type="entry name" value="SH3_3"/>
    <property type="match status" value="2"/>
</dbReference>
<dbReference type="Gene3D" id="2.30.30.40">
    <property type="entry name" value="SH3 Domains"/>
    <property type="match status" value="3"/>
</dbReference>
<feature type="compositionally biased region" description="Basic and acidic residues" evidence="1">
    <location>
        <begin position="29"/>
        <end position="43"/>
    </location>
</feature>
<evidence type="ECO:0000313" key="4">
    <source>
        <dbReference type="EMBL" id="TLS67805.1"/>
    </source>
</evidence>
<feature type="region of interest" description="Disordered" evidence="1">
    <location>
        <begin position="120"/>
        <end position="173"/>
    </location>
</feature>
<feature type="transmembrane region" description="Helical" evidence="2">
    <location>
        <begin position="77"/>
        <end position="100"/>
    </location>
</feature>
<feature type="region of interest" description="Disordered" evidence="1">
    <location>
        <begin position="307"/>
        <end position="382"/>
    </location>
</feature>
<evidence type="ECO:0000313" key="5">
    <source>
        <dbReference type="Proteomes" id="UP000306585"/>
    </source>
</evidence>
<sequence length="618" mass="66522">MKKKVVDESAEMQARLDQFIDAVDQELDHPHHHDASRHPHKADSFSWVEQEPETGKSRKMSSDNQHPHVHTAGHPSYFTSLLFTFIGSTSVVLLLLWLFWPAADDILERMPEIAARQPLALQPPSSDTSPASESAPAHTTTHQSPLAEQPAATATQYAEAGPSEEPGETSRSEAAAIDATAALKQQPEQPEKVTDSPGRMAAADAVQYATDKFLHVAVNIAIIRSSPVTGSVVARLKKRTRVRVTDREGEWFHLLFSDGRIGWGHKDLFAEAQALIDSEKSASTPLDHIIAPPPAATDVASTAITPPEARDQQGSTDQEETPIDSPSLQQQPVEPAAEAPPASDTAPAGEPEIAPTQSLETVRPSPETAATPATATDSTATQLDQPVLLPQGSYSPNKFLTVSADIAVMRQSPVTGKVISRLRKGTMVRVIGREGDWLRIRFPGGRIVWGHMKLFDTHDTAPESTTPASLVPAAQTDSSSTNNPADSTNPHIDVSKPRDIPVPAVTTANEKGADSADNTGHTTPAPVAEKSSETAATTEPLPTGRYSPHKFPVVTADIAVIRESPVDGNIVARLRKGTMVRAIGREGDWLHIRFPNGRLVWGHKDLFGPREEAESKAP</sequence>
<keyword evidence="2" id="KW-0812">Transmembrane</keyword>
<dbReference type="Proteomes" id="UP000306585">
    <property type="component" value="Unassembled WGS sequence"/>
</dbReference>
<keyword evidence="2" id="KW-0472">Membrane</keyword>
<evidence type="ECO:0000256" key="2">
    <source>
        <dbReference type="SAM" id="Phobius"/>
    </source>
</evidence>
<dbReference type="RefSeq" id="WP_138238701.1">
    <property type="nucleotide sequence ID" value="NZ_VBRY01000004.1"/>
</dbReference>
<dbReference type="InterPro" id="IPR052354">
    <property type="entry name" value="Cell_Wall_Dynamics_Protein"/>
</dbReference>
<feature type="domain" description="SH3b" evidence="3">
    <location>
        <begin position="222"/>
        <end position="267"/>
    </location>
</feature>
<reference evidence="4 5" key="1">
    <citation type="journal article" date="2019" name="Appl. Environ. Microbiol.">
        <title>Environmental Evidence and Genomic Insight of Iron-oxidizing Bacteria Preference Towards More Corrosion Resistant Stainless Steel at Higher Salinities.</title>
        <authorList>
            <person name="Garrison C.E."/>
            <person name="Price K.A."/>
            <person name="Field E.K."/>
        </authorList>
    </citation>
    <scope>NUCLEOTIDE SEQUENCE [LARGE SCALE GENOMIC DNA]</scope>
    <source>
        <strain evidence="4 5">P3</strain>
    </source>
</reference>
<name>A0A5R9GRT4_9PROT</name>
<protein>
    <recommendedName>
        <fullName evidence="3">SH3b domain-containing protein</fullName>
    </recommendedName>
</protein>
<feature type="compositionally biased region" description="Low complexity" evidence="1">
    <location>
        <begin position="332"/>
        <end position="348"/>
    </location>
</feature>
<feature type="region of interest" description="Disordered" evidence="1">
    <location>
        <begin position="460"/>
        <end position="548"/>
    </location>
</feature>
<keyword evidence="5" id="KW-1185">Reference proteome</keyword>
<feature type="compositionally biased region" description="Low complexity" evidence="1">
    <location>
        <begin position="368"/>
        <end position="381"/>
    </location>
</feature>
<evidence type="ECO:0000259" key="3">
    <source>
        <dbReference type="Pfam" id="PF08239"/>
    </source>
</evidence>
<feature type="compositionally biased region" description="Polar residues" evidence="1">
    <location>
        <begin position="123"/>
        <end position="156"/>
    </location>
</feature>
<organism evidence="4 5">
    <name type="scientific">Mariprofundus erugo</name>
    <dbReference type="NCBI Taxonomy" id="2528639"/>
    <lineage>
        <taxon>Bacteria</taxon>
        <taxon>Pseudomonadati</taxon>
        <taxon>Pseudomonadota</taxon>
        <taxon>Candidatius Mariprofundia</taxon>
        <taxon>Mariprofundales</taxon>
        <taxon>Mariprofundaceae</taxon>
        <taxon>Mariprofundus</taxon>
    </lineage>
</organism>
<comment type="caution">
    <text evidence="4">The sequence shown here is derived from an EMBL/GenBank/DDBJ whole genome shotgun (WGS) entry which is preliminary data.</text>
</comment>
<dbReference type="EMBL" id="VBRY01000004">
    <property type="protein sequence ID" value="TLS67805.1"/>
    <property type="molecule type" value="Genomic_DNA"/>
</dbReference>
<feature type="domain" description="SH3b" evidence="3">
    <location>
        <begin position="409"/>
        <end position="451"/>
    </location>
</feature>
<gene>
    <name evidence="4" type="ORF">FEF65_04970</name>
</gene>
<feature type="region of interest" description="Disordered" evidence="1">
    <location>
        <begin position="29"/>
        <end position="68"/>
    </location>
</feature>
<proteinExistence type="predicted"/>
<dbReference type="InterPro" id="IPR003646">
    <property type="entry name" value="SH3-like_bac-type"/>
</dbReference>
<accession>A0A5R9GRT4</accession>
<dbReference type="PANTHER" id="PTHR34408">
    <property type="entry name" value="FAMILY PROTEIN, PUTATIVE-RELATED"/>
    <property type="match status" value="1"/>
</dbReference>
<feature type="compositionally biased region" description="Polar residues" evidence="1">
    <location>
        <begin position="475"/>
        <end position="490"/>
    </location>
</feature>
<keyword evidence="2" id="KW-1133">Transmembrane helix</keyword>
<dbReference type="PANTHER" id="PTHR34408:SF1">
    <property type="entry name" value="GLYCOSYL HYDROLASE FAMILY 19 DOMAIN-CONTAINING PROTEIN HI_1415"/>
    <property type="match status" value="1"/>
</dbReference>